<feature type="compositionally biased region" description="Polar residues" evidence="1">
    <location>
        <begin position="243"/>
        <end position="253"/>
    </location>
</feature>
<dbReference type="EMBL" id="JARKIB010000001">
    <property type="protein sequence ID" value="KAJ7785991.1"/>
    <property type="molecule type" value="Genomic_DNA"/>
</dbReference>
<evidence type="ECO:0000256" key="1">
    <source>
        <dbReference type="SAM" id="MobiDB-lite"/>
    </source>
</evidence>
<sequence>MLTTPNESKEKTRVLKKTRKLSQVFDNDSFEIIEMNRDAGSSDPLSNDDPMVETWTAGSLSSEPFAGARRTSSIVSGQSLSSTAEDPATSSEAGSQSGLVASTEHLRRGRVPPRVNRQLGENIPPSPNRRQSFDFSVRGGSGSPGELHRSRSLWSNNSQKRREAMDEAVGEFQDRYLRNFGTGTMSERQRTLNVKRARKMTQLFGQEPPSELIQIHDERESDHFRDSTATLLTATPPLRDRANSTTSLGTTNDLEVEEEVSRTPPPFVEISDPLSASATTTSFQERRRRAAKLSRFFGVGFQDISSGDIATLPVATSKEEVDVKVSTGRRFWNFNDRPKDGDMQEAIQRLRGLKAG</sequence>
<gene>
    <name evidence="2" type="ORF">B0H16DRAFT_1488832</name>
</gene>
<organism evidence="2 3">
    <name type="scientific">Mycena metata</name>
    <dbReference type="NCBI Taxonomy" id="1033252"/>
    <lineage>
        <taxon>Eukaryota</taxon>
        <taxon>Fungi</taxon>
        <taxon>Dikarya</taxon>
        <taxon>Basidiomycota</taxon>
        <taxon>Agaricomycotina</taxon>
        <taxon>Agaricomycetes</taxon>
        <taxon>Agaricomycetidae</taxon>
        <taxon>Agaricales</taxon>
        <taxon>Marasmiineae</taxon>
        <taxon>Mycenaceae</taxon>
        <taxon>Mycena</taxon>
    </lineage>
</organism>
<feature type="region of interest" description="Disordered" evidence="1">
    <location>
        <begin position="35"/>
        <end position="164"/>
    </location>
</feature>
<proteinExistence type="predicted"/>
<dbReference type="Proteomes" id="UP001215598">
    <property type="component" value="Unassembled WGS sequence"/>
</dbReference>
<name>A0AAD7KHP3_9AGAR</name>
<feature type="compositionally biased region" description="Polar residues" evidence="1">
    <location>
        <begin position="70"/>
        <end position="100"/>
    </location>
</feature>
<reference evidence="2" key="1">
    <citation type="submission" date="2023-03" db="EMBL/GenBank/DDBJ databases">
        <title>Massive genome expansion in bonnet fungi (Mycena s.s.) driven by repeated elements and novel gene families across ecological guilds.</title>
        <authorList>
            <consortium name="Lawrence Berkeley National Laboratory"/>
            <person name="Harder C.B."/>
            <person name="Miyauchi S."/>
            <person name="Viragh M."/>
            <person name="Kuo A."/>
            <person name="Thoen E."/>
            <person name="Andreopoulos B."/>
            <person name="Lu D."/>
            <person name="Skrede I."/>
            <person name="Drula E."/>
            <person name="Henrissat B."/>
            <person name="Morin E."/>
            <person name="Kohler A."/>
            <person name="Barry K."/>
            <person name="LaButti K."/>
            <person name="Morin E."/>
            <person name="Salamov A."/>
            <person name="Lipzen A."/>
            <person name="Mereny Z."/>
            <person name="Hegedus B."/>
            <person name="Baldrian P."/>
            <person name="Stursova M."/>
            <person name="Weitz H."/>
            <person name="Taylor A."/>
            <person name="Grigoriev I.V."/>
            <person name="Nagy L.G."/>
            <person name="Martin F."/>
            <person name="Kauserud H."/>
        </authorList>
    </citation>
    <scope>NUCLEOTIDE SEQUENCE</scope>
    <source>
        <strain evidence="2">CBHHK182m</strain>
    </source>
</reference>
<comment type="caution">
    <text evidence="2">The sequence shown here is derived from an EMBL/GenBank/DDBJ whole genome shotgun (WGS) entry which is preliminary data.</text>
</comment>
<evidence type="ECO:0000313" key="2">
    <source>
        <dbReference type="EMBL" id="KAJ7785991.1"/>
    </source>
</evidence>
<keyword evidence="3" id="KW-1185">Reference proteome</keyword>
<evidence type="ECO:0000313" key="3">
    <source>
        <dbReference type="Proteomes" id="UP001215598"/>
    </source>
</evidence>
<accession>A0AAD7KHP3</accession>
<feature type="region of interest" description="Disordered" evidence="1">
    <location>
        <begin position="238"/>
        <end position="273"/>
    </location>
</feature>
<protein>
    <submittedName>
        <fullName evidence="2">Uncharacterized protein</fullName>
    </submittedName>
</protein>
<dbReference type="AlphaFoldDB" id="A0AAD7KHP3"/>